<dbReference type="GO" id="GO:0046872">
    <property type="term" value="F:metal ion binding"/>
    <property type="evidence" value="ECO:0007669"/>
    <property type="project" value="InterPro"/>
</dbReference>
<gene>
    <name evidence="2" type="primary">LOC111125818</name>
</gene>
<dbReference type="InterPro" id="IPR037217">
    <property type="entry name" value="Trp/Indoleamine_2_3_dOase-like"/>
</dbReference>
<dbReference type="GO" id="GO:0020037">
    <property type="term" value="F:heme binding"/>
    <property type="evidence" value="ECO:0007669"/>
    <property type="project" value="InterPro"/>
</dbReference>
<dbReference type="AlphaFoldDB" id="A0A8B8DCC9"/>
<accession>A0A8B8DCC9</accession>
<dbReference type="KEGG" id="cvn:111125818"/>
<dbReference type="PANTHER" id="PTHR10138">
    <property type="entry name" value="TRYPTOPHAN 2,3-DIOXYGENASE"/>
    <property type="match status" value="1"/>
</dbReference>
<name>A0A8B8DCC9_CRAVI</name>
<evidence type="ECO:0000313" key="1">
    <source>
        <dbReference type="Proteomes" id="UP000694844"/>
    </source>
</evidence>
<dbReference type="Gene3D" id="1.20.58.480">
    <property type="match status" value="1"/>
</dbReference>
<dbReference type="Gene3D" id="1.10.287.3810">
    <property type="match status" value="1"/>
</dbReference>
<dbReference type="PANTHER" id="PTHR10138:SF0">
    <property type="entry name" value="TRYPTOPHAN 2,3-DIOXYGENASE"/>
    <property type="match status" value="1"/>
</dbReference>
<proteinExistence type="predicted"/>
<sequence>MSDVLTYETYLCLDKILDSQHLESEAKGERVDEEHLFIIVHQAFEVWFKQILEDFGGILRIFQMPDFDDRKHLALIMNKLERTSLIFKVVVQHFEIIETMSPSVFLNFRKYLKSGSGFQSLQFRLIENTLGLEPEARSDGKGKDYKKELTDEERVKAQKSERGPTLFSVFEEWLKRVFETCIGNDPTKYLSAIETMVTTWAEDTNLDEHHRADKAAFAKVLKKESYQNIPGNRLSFEAFHGALLISLYQDEPEFQNAYKTVKLVMDVDAAVSKWRHNHVLMVHRMIGKKMGTGGSSGYDYLKSTNQDEYRVFIELFHLGAFLIPKDYKTGPKPYKPPNSGKISSN</sequence>
<dbReference type="GO" id="GO:0004833">
    <property type="term" value="F:L-tryptophan 2,3-dioxygenase activity"/>
    <property type="evidence" value="ECO:0007669"/>
    <property type="project" value="InterPro"/>
</dbReference>
<dbReference type="InterPro" id="IPR004981">
    <property type="entry name" value="Trp_2_3_dOase"/>
</dbReference>
<dbReference type="GO" id="GO:0019442">
    <property type="term" value="P:L-tryptophan catabolic process to acetyl-CoA"/>
    <property type="evidence" value="ECO:0007669"/>
    <property type="project" value="TreeGrafter"/>
</dbReference>
<reference evidence="2" key="1">
    <citation type="submission" date="2025-08" db="UniProtKB">
        <authorList>
            <consortium name="RefSeq"/>
        </authorList>
    </citation>
    <scope>IDENTIFICATION</scope>
    <source>
        <tissue evidence="2">Whole sample</tissue>
    </source>
</reference>
<dbReference type="Pfam" id="PF03301">
    <property type="entry name" value="Trp_dioxygenase"/>
    <property type="match status" value="1"/>
</dbReference>
<dbReference type="OrthoDB" id="6065283at2759"/>
<dbReference type="Proteomes" id="UP000694844">
    <property type="component" value="Chromosome 3"/>
</dbReference>
<dbReference type="SUPFAM" id="SSF140959">
    <property type="entry name" value="Indolic compounds 2,3-dioxygenase-like"/>
    <property type="match status" value="1"/>
</dbReference>
<protein>
    <submittedName>
        <fullName evidence="2">Tryptophan 2,3-dioxygenase-like</fullName>
    </submittedName>
</protein>
<dbReference type="GeneID" id="111125818"/>
<keyword evidence="1" id="KW-1185">Reference proteome</keyword>
<organism evidence="1 2">
    <name type="scientific">Crassostrea virginica</name>
    <name type="common">Eastern oyster</name>
    <dbReference type="NCBI Taxonomy" id="6565"/>
    <lineage>
        <taxon>Eukaryota</taxon>
        <taxon>Metazoa</taxon>
        <taxon>Spiralia</taxon>
        <taxon>Lophotrochozoa</taxon>
        <taxon>Mollusca</taxon>
        <taxon>Bivalvia</taxon>
        <taxon>Autobranchia</taxon>
        <taxon>Pteriomorphia</taxon>
        <taxon>Ostreida</taxon>
        <taxon>Ostreoidea</taxon>
        <taxon>Ostreidae</taxon>
        <taxon>Crassostrea</taxon>
    </lineage>
</organism>
<evidence type="ECO:0000313" key="2">
    <source>
        <dbReference type="RefSeq" id="XP_022325683.1"/>
    </source>
</evidence>
<dbReference type="RefSeq" id="XP_022325683.1">
    <property type="nucleotide sequence ID" value="XM_022469975.1"/>
</dbReference>
<dbReference type="GO" id="GO:0019441">
    <property type="term" value="P:L-tryptophan catabolic process to kynurenine"/>
    <property type="evidence" value="ECO:0007669"/>
    <property type="project" value="InterPro"/>
</dbReference>